<protein>
    <submittedName>
        <fullName evidence="4">Aldose 1-epimerase family protein</fullName>
    </submittedName>
</protein>
<dbReference type="RefSeq" id="WP_236960572.1">
    <property type="nucleotide sequence ID" value="NZ_JAETXX010000015.1"/>
</dbReference>
<accession>A0ABS9J788</accession>
<dbReference type="InterPro" id="IPR008183">
    <property type="entry name" value="Aldose_1/G6P_1-epimerase"/>
</dbReference>
<name>A0ABS9J788_9FLAO</name>
<dbReference type="Pfam" id="PF01263">
    <property type="entry name" value="Aldose_epim"/>
    <property type="match status" value="1"/>
</dbReference>
<comment type="caution">
    <text evidence="4">The sequence shown here is derived from an EMBL/GenBank/DDBJ whole genome shotgun (WGS) entry which is preliminary data.</text>
</comment>
<keyword evidence="5" id="KW-1185">Reference proteome</keyword>
<dbReference type="Gene3D" id="2.70.98.10">
    <property type="match status" value="1"/>
</dbReference>
<comment type="subunit">
    <text evidence="2">Monomer.</text>
</comment>
<dbReference type="EMBL" id="JAETXX010000015">
    <property type="protein sequence ID" value="MCF8716298.1"/>
    <property type="molecule type" value="Genomic_DNA"/>
</dbReference>
<evidence type="ECO:0000256" key="1">
    <source>
        <dbReference type="ARBA" id="ARBA00001913"/>
    </source>
</evidence>
<dbReference type="InterPro" id="IPR014718">
    <property type="entry name" value="GH-type_carb-bd"/>
</dbReference>
<dbReference type="InterPro" id="IPR037481">
    <property type="entry name" value="LacX"/>
</dbReference>
<evidence type="ECO:0000313" key="4">
    <source>
        <dbReference type="EMBL" id="MCF8716298.1"/>
    </source>
</evidence>
<dbReference type="InterPro" id="IPR011013">
    <property type="entry name" value="Gal_mutarotase_sf_dom"/>
</dbReference>
<evidence type="ECO:0000256" key="3">
    <source>
        <dbReference type="ARBA" id="ARBA00022837"/>
    </source>
</evidence>
<dbReference type="SUPFAM" id="SSF74650">
    <property type="entry name" value="Galactose mutarotase-like"/>
    <property type="match status" value="1"/>
</dbReference>
<keyword evidence="3" id="KW-0106">Calcium</keyword>
<reference evidence="4 5" key="1">
    <citation type="submission" date="2021-01" db="EMBL/GenBank/DDBJ databases">
        <title>Genome sequencing of Joostella atrarenae M1-2 (= KCTC 23194).</title>
        <authorList>
            <person name="Zakaria M.R."/>
            <person name="Lam M.Q."/>
            <person name="Chong C.S."/>
        </authorList>
    </citation>
    <scope>NUCLEOTIDE SEQUENCE [LARGE SCALE GENOMIC DNA]</scope>
    <source>
        <strain evidence="4 5">M1-2</strain>
    </source>
</reference>
<sequence>MKNSEKISIKNTLLQIDITKVGAELCSIKNNDNQEYIWQADPKIWGSHAPVLFPIIGGLKNNLFYYQGEEYTVPKHGFIRHNEALKITNHQEHSITFQYKYDSETLKTYPFKFEFNITFSLNDKVLTVSHEVINHDSEKMLFSLGGHPAFKCPLKDNQNYDDYSLVFEEKETSNRHLINDKGLQNGRTLPFLENTDTLQLKHELFNEDALIFKDLKSKRISLTHKTNGKVVTVSYPDFDYVGIWAKPDGDFVCIEPWLGITDHEDTNGDFDKKEGIISLAGKNTFKAEYTIEIHS</sequence>
<proteinExistence type="predicted"/>
<organism evidence="4 5">
    <name type="scientific">Joostella atrarenae</name>
    <dbReference type="NCBI Taxonomy" id="679257"/>
    <lineage>
        <taxon>Bacteria</taxon>
        <taxon>Pseudomonadati</taxon>
        <taxon>Bacteroidota</taxon>
        <taxon>Flavobacteriia</taxon>
        <taxon>Flavobacteriales</taxon>
        <taxon>Flavobacteriaceae</taxon>
        <taxon>Joostella</taxon>
    </lineage>
</organism>
<gene>
    <name evidence="4" type="ORF">JM658_15815</name>
</gene>
<dbReference type="Proteomes" id="UP000829517">
    <property type="component" value="Unassembled WGS sequence"/>
</dbReference>
<comment type="cofactor">
    <cofactor evidence="1">
        <name>Ca(2+)</name>
        <dbReference type="ChEBI" id="CHEBI:29108"/>
    </cofactor>
</comment>
<evidence type="ECO:0000313" key="5">
    <source>
        <dbReference type="Proteomes" id="UP000829517"/>
    </source>
</evidence>
<evidence type="ECO:0000256" key="2">
    <source>
        <dbReference type="ARBA" id="ARBA00011245"/>
    </source>
</evidence>
<dbReference type="CDD" id="cd09024">
    <property type="entry name" value="Aldose_epim_lacX"/>
    <property type="match status" value="1"/>
</dbReference>